<accession>A0A1T4Y423</accession>
<dbReference type="AlphaFoldDB" id="A0A1T4Y423"/>
<gene>
    <name evidence="2" type="ORF">SAMN06295879_2147</name>
</gene>
<evidence type="ECO:0000313" key="3">
    <source>
        <dbReference type="Proteomes" id="UP000189735"/>
    </source>
</evidence>
<dbReference type="EMBL" id="FUYG01000005">
    <property type="protein sequence ID" value="SKA96051.1"/>
    <property type="molecule type" value="Genomic_DNA"/>
</dbReference>
<organism evidence="2 3">
    <name type="scientific">Agreia bicolorata</name>
    <dbReference type="NCBI Taxonomy" id="110935"/>
    <lineage>
        <taxon>Bacteria</taxon>
        <taxon>Bacillati</taxon>
        <taxon>Actinomycetota</taxon>
        <taxon>Actinomycetes</taxon>
        <taxon>Micrococcales</taxon>
        <taxon>Microbacteriaceae</taxon>
        <taxon>Agreia</taxon>
    </lineage>
</organism>
<evidence type="ECO:0000256" key="1">
    <source>
        <dbReference type="SAM" id="Phobius"/>
    </source>
</evidence>
<dbReference type="Proteomes" id="UP000189735">
    <property type="component" value="Unassembled WGS sequence"/>
</dbReference>
<protein>
    <submittedName>
        <fullName evidence="2">Uncharacterized protein</fullName>
    </submittedName>
</protein>
<proteinExistence type="predicted"/>
<feature type="transmembrane region" description="Helical" evidence="1">
    <location>
        <begin position="12"/>
        <end position="37"/>
    </location>
</feature>
<keyword evidence="1" id="KW-1133">Transmembrane helix</keyword>
<sequence>MEKQERREAVKWGVITCGGALVVILSAYAYLVAAWSVTD</sequence>
<reference evidence="3" key="1">
    <citation type="submission" date="2017-02" db="EMBL/GenBank/DDBJ databases">
        <authorList>
            <person name="Varghese N."/>
            <person name="Submissions S."/>
        </authorList>
    </citation>
    <scope>NUCLEOTIDE SEQUENCE [LARGE SCALE GENOMIC DNA]</scope>
    <source>
        <strain evidence="3">VKM Ac-2052</strain>
    </source>
</reference>
<keyword evidence="1" id="KW-0472">Membrane</keyword>
<name>A0A1T4Y423_9MICO</name>
<evidence type="ECO:0000313" key="2">
    <source>
        <dbReference type="EMBL" id="SKA96051.1"/>
    </source>
</evidence>
<keyword evidence="1" id="KW-0812">Transmembrane</keyword>